<gene>
    <name evidence="1" type="ORF">C4532_12115</name>
</gene>
<name>A0A419EW12_9BACT</name>
<dbReference type="InterPro" id="IPR026002">
    <property type="entry name" value="ATC_hydrolase-like"/>
</dbReference>
<dbReference type="Pfam" id="PF14196">
    <property type="entry name" value="ATC_hydrolase"/>
    <property type="match status" value="1"/>
</dbReference>
<dbReference type="Proteomes" id="UP000285961">
    <property type="component" value="Unassembled WGS sequence"/>
</dbReference>
<comment type="caution">
    <text evidence="1">The sequence shown here is derived from an EMBL/GenBank/DDBJ whole genome shotgun (WGS) entry which is preliminary data.</text>
</comment>
<organism evidence="1 2">
    <name type="scientific">Candidatus Abyssobacteria bacterium SURF_17</name>
    <dbReference type="NCBI Taxonomy" id="2093361"/>
    <lineage>
        <taxon>Bacteria</taxon>
        <taxon>Pseudomonadati</taxon>
        <taxon>Candidatus Hydrogenedentota</taxon>
        <taxon>Candidatus Abyssobacteria</taxon>
    </lineage>
</organism>
<evidence type="ECO:0008006" key="3">
    <source>
        <dbReference type="Google" id="ProtNLM"/>
    </source>
</evidence>
<dbReference type="EMBL" id="QZKI01000089">
    <property type="protein sequence ID" value="RJP68714.1"/>
    <property type="molecule type" value="Genomic_DNA"/>
</dbReference>
<accession>A0A419EW12</accession>
<sequence>MNERGDGISMEDLLAASQEIQETGNTYKVPGDQHIMHLLASLAREADVEFGHKGLDMVGRAIVRFGEERGQRIARLVREASRPLTLMNFFIFGDLDVSGNEMTPELVDGELHIRVTRCRLADKLKELGLEKYAEHYCKYIDVALLNGYNPKLQLEVKSQLTRGGDCCHFIYRQPSGSVKTQG</sequence>
<dbReference type="AlphaFoldDB" id="A0A419EW12"/>
<evidence type="ECO:0000313" key="1">
    <source>
        <dbReference type="EMBL" id="RJP68714.1"/>
    </source>
</evidence>
<protein>
    <recommendedName>
        <fullName evidence="3">L-2-amino-thiazoline-4-carboxylic acid hydrolase</fullName>
    </recommendedName>
</protein>
<proteinExistence type="predicted"/>
<evidence type="ECO:0000313" key="2">
    <source>
        <dbReference type="Proteomes" id="UP000285961"/>
    </source>
</evidence>
<reference evidence="1 2" key="1">
    <citation type="journal article" date="2017" name="ISME J.">
        <title>Energy and carbon metabolisms in a deep terrestrial subsurface fluid microbial community.</title>
        <authorList>
            <person name="Momper L."/>
            <person name="Jungbluth S.P."/>
            <person name="Lee M.D."/>
            <person name="Amend J.P."/>
        </authorList>
    </citation>
    <scope>NUCLEOTIDE SEQUENCE [LARGE SCALE GENOMIC DNA]</scope>
    <source>
        <strain evidence="1">SURF_17</strain>
    </source>
</reference>